<gene>
    <name evidence="2" type="ORF">FE633_17565</name>
</gene>
<proteinExistence type="predicted"/>
<name>A0A5R9FSV6_9ACTN</name>
<comment type="caution">
    <text evidence="2">The sequence shown here is derived from an EMBL/GenBank/DDBJ whole genome shotgun (WGS) entry which is preliminary data.</text>
</comment>
<evidence type="ECO:0000313" key="3">
    <source>
        <dbReference type="Proteomes" id="UP000305906"/>
    </source>
</evidence>
<protein>
    <submittedName>
        <fullName evidence="2">Uncharacterized protein</fullName>
    </submittedName>
</protein>
<dbReference type="Proteomes" id="UP000305906">
    <property type="component" value="Unassembled WGS sequence"/>
</dbReference>
<evidence type="ECO:0000313" key="2">
    <source>
        <dbReference type="EMBL" id="TLS44950.1"/>
    </source>
</evidence>
<feature type="compositionally biased region" description="Basic residues" evidence="1">
    <location>
        <begin position="138"/>
        <end position="148"/>
    </location>
</feature>
<evidence type="ECO:0000256" key="1">
    <source>
        <dbReference type="SAM" id="MobiDB-lite"/>
    </source>
</evidence>
<dbReference type="AlphaFoldDB" id="A0A5R9FSV6"/>
<sequence length="200" mass="21949">MPAVSEPYDANGSHNVLTDMLAALRSTQGRGVKLTPVQSGFLEHFGAIDQAAREGGRLPDAWHAKPGIQTDRPHMTALAVAGDRVISEENRNILKVKCGELRSALEAWKQLKAEGDSPRAEREELERAAGEAENVAKPRARRRTRPMSRTRAAASPTTSTAFWSTTERRARPVQASDASSLTHLRVQFPRRAPTPIPLLM</sequence>
<feature type="compositionally biased region" description="Low complexity" evidence="1">
    <location>
        <begin position="149"/>
        <end position="165"/>
    </location>
</feature>
<feature type="region of interest" description="Disordered" evidence="1">
    <location>
        <begin position="113"/>
        <end position="178"/>
    </location>
</feature>
<keyword evidence="3" id="KW-1185">Reference proteome</keyword>
<dbReference type="EMBL" id="VBZC01000017">
    <property type="protein sequence ID" value="TLS44950.1"/>
    <property type="molecule type" value="Genomic_DNA"/>
</dbReference>
<organism evidence="2 3">
    <name type="scientific">Streptomyces montanus</name>
    <dbReference type="NCBI Taxonomy" id="2580423"/>
    <lineage>
        <taxon>Bacteria</taxon>
        <taxon>Bacillati</taxon>
        <taxon>Actinomycetota</taxon>
        <taxon>Actinomycetes</taxon>
        <taxon>Kitasatosporales</taxon>
        <taxon>Streptomycetaceae</taxon>
        <taxon>Streptomyces</taxon>
    </lineage>
</organism>
<reference evidence="2 3" key="1">
    <citation type="submission" date="2019-05" db="EMBL/GenBank/DDBJ databases">
        <title>Streptomyces sp. NEAU-C151, a novel actinomycete isolated from soil.</title>
        <authorList>
            <person name="Han L."/>
            <person name="Jiang H."/>
        </authorList>
    </citation>
    <scope>NUCLEOTIDE SEQUENCE [LARGE SCALE GENOMIC DNA]</scope>
    <source>
        <strain evidence="2 3">NEAU-C151</strain>
    </source>
</reference>
<feature type="compositionally biased region" description="Basic and acidic residues" evidence="1">
    <location>
        <begin position="113"/>
        <end position="136"/>
    </location>
</feature>
<accession>A0A5R9FSV6</accession>